<organism evidence="2 3">
    <name type="scientific">Candidatus Roizmanbacteria bacterium GW2011_GWA1_41_13</name>
    <dbReference type="NCBI Taxonomy" id="1618474"/>
    <lineage>
        <taxon>Bacteria</taxon>
        <taxon>Candidatus Roizmaniibacteriota</taxon>
    </lineage>
</organism>
<reference evidence="2 3" key="1">
    <citation type="journal article" date="2015" name="Nature">
        <title>rRNA introns, odd ribosomes, and small enigmatic genomes across a large radiation of phyla.</title>
        <authorList>
            <person name="Brown C.T."/>
            <person name="Hug L.A."/>
            <person name="Thomas B.C."/>
            <person name="Sharon I."/>
            <person name="Castelle C.J."/>
            <person name="Singh A."/>
            <person name="Wilkins M.J."/>
            <person name="Williams K.H."/>
            <person name="Banfield J.F."/>
        </authorList>
    </citation>
    <scope>NUCLEOTIDE SEQUENCE [LARGE SCALE GENOMIC DNA]</scope>
</reference>
<protein>
    <submittedName>
        <fullName evidence="2">Uncharacterized protein</fullName>
    </submittedName>
</protein>
<dbReference type="EMBL" id="LCAN01000055">
    <property type="protein sequence ID" value="KKR90862.1"/>
    <property type="molecule type" value="Genomic_DNA"/>
</dbReference>
<feature type="compositionally biased region" description="Low complexity" evidence="1">
    <location>
        <begin position="535"/>
        <end position="548"/>
    </location>
</feature>
<evidence type="ECO:0000256" key="1">
    <source>
        <dbReference type="SAM" id="MobiDB-lite"/>
    </source>
</evidence>
<dbReference type="AlphaFoldDB" id="A0A0G0XSG8"/>
<dbReference type="Proteomes" id="UP000034961">
    <property type="component" value="Unassembled WGS sequence"/>
</dbReference>
<feature type="region of interest" description="Disordered" evidence="1">
    <location>
        <begin position="484"/>
        <end position="548"/>
    </location>
</feature>
<accession>A0A0G0XSG8</accession>
<evidence type="ECO:0000313" key="2">
    <source>
        <dbReference type="EMBL" id="KKR90862.1"/>
    </source>
</evidence>
<comment type="caution">
    <text evidence="2">The sequence shown here is derived from an EMBL/GenBank/DDBJ whole genome shotgun (WGS) entry which is preliminary data.</text>
</comment>
<evidence type="ECO:0000313" key="3">
    <source>
        <dbReference type="Proteomes" id="UP000034961"/>
    </source>
</evidence>
<proteinExistence type="predicted"/>
<sequence>MTYIGGSVTALFVNKTTGKVGIRTTAPTYELGVWGQGAATGGFITGGPDVAENYPTYDLSIEPGDLIIPDPQNPNFIIKSNQPYQSSLMGIISTKPGFIMTGNEDFFSSGKISKENERLVALTGRVPVKVNLQNGPIGIGDYLTSSDVPGVAMKATKAGRVIGMALEEYNPNSTNTDPNATNIGKIMVFVNPHWQGFLSGDGSLAVNDSTSTDSISVEEFVKILKNITSIVTDAITGIPRLIVNAVLEVKNDIVSHGAFKSVIKVARIVVEGRTITFDNAASLAENSQLEVAGEDADSFSFVTYSIVSPRKEIMVSGSGELKAVSTSTPEVEAKIAFHPSFSAIISTSTPIRVVVTPTTYINGNLYTAEKSIYGFTIKEINSQDAGAEFDWIVTARLTDPELAQTVLENMNNLATQENIGSATSTDSVYQNGANRPCSTEVGVCQIGVQIYYDGVWGECMGAVFPTAEICDGVDNDCDATIDEGEVCGGQSSAETSELAPEPEPEPTATSTEPIAESEPEPEPVIATSTEPLVETSTTTAITATSTEQ</sequence>
<dbReference type="Gene3D" id="2.40.300.10">
    <property type="entry name" value="Head decoration protein D"/>
    <property type="match status" value="1"/>
</dbReference>
<gene>
    <name evidence="2" type="ORF">UU41_C0055G0002</name>
</gene>
<name>A0A0G0XSG8_9BACT</name>